<dbReference type="OMA" id="NERGMIQ"/>
<name>F0U9N2_AJEC8</name>
<evidence type="ECO:0000256" key="1">
    <source>
        <dbReference type="SAM" id="MobiDB-lite"/>
    </source>
</evidence>
<dbReference type="Proteomes" id="UP000008142">
    <property type="component" value="Unassembled WGS sequence"/>
</dbReference>
<evidence type="ECO:0000313" key="3">
    <source>
        <dbReference type="Proteomes" id="UP000008142"/>
    </source>
</evidence>
<dbReference type="EMBL" id="DS990636">
    <property type="protein sequence ID" value="EGC41921.1"/>
    <property type="molecule type" value="Genomic_DNA"/>
</dbReference>
<accession>F0U9N2</accession>
<dbReference type="AlphaFoldDB" id="F0U9N2"/>
<sequence>MYQMTKNFENVVEYLTEFTKVEMSDDESDDSDTDDDKSTTTPTTSITFKHTASNHSETSTLKYHMINDSIFQVMINPQTLICKFSDVVDEKMTENENNERGMIQAI</sequence>
<feature type="compositionally biased region" description="Acidic residues" evidence="1">
    <location>
        <begin position="24"/>
        <end position="35"/>
    </location>
</feature>
<dbReference type="HOGENOM" id="CLU_2222478_0_0_1"/>
<proteinExistence type="predicted"/>
<protein>
    <submittedName>
        <fullName evidence="2">Predicted protein</fullName>
    </submittedName>
</protein>
<feature type="region of interest" description="Disordered" evidence="1">
    <location>
        <begin position="21"/>
        <end position="51"/>
    </location>
</feature>
<evidence type="ECO:0000313" key="2">
    <source>
        <dbReference type="EMBL" id="EGC41921.1"/>
    </source>
</evidence>
<reference evidence="3" key="1">
    <citation type="submission" date="2008-07" db="EMBL/GenBank/DDBJ databases">
        <title>Annotation of Ajellomyces capsulatus strain H88.</title>
        <authorList>
            <person name="Champion M."/>
            <person name="Cuomo C."/>
            <person name="Ma L.-J."/>
            <person name="Henn M.R."/>
            <person name="Sil A."/>
            <person name="Goldman B."/>
            <person name="Young S.K."/>
            <person name="Kodira C.D."/>
            <person name="Zeng Q."/>
            <person name="Koehrsen M."/>
            <person name="Alvarado L."/>
            <person name="Berlin A."/>
            <person name="Borenstein D."/>
            <person name="Chen Z."/>
            <person name="Engels R."/>
            <person name="Freedman E."/>
            <person name="Gellesch M."/>
            <person name="Goldberg J."/>
            <person name="Griggs A."/>
            <person name="Gujja S."/>
            <person name="Heiman D."/>
            <person name="Hepburn T."/>
            <person name="Howarth C."/>
            <person name="Jen D."/>
            <person name="Larson L."/>
            <person name="Lewis B."/>
            <person name="Mehta T."/>
            <person name="Park D."/>
            <person name="Pearson M."/>
            <person name="Roberts A."/>
            <person name="Saif S."/>
            <person name="Shea T."/>
            <person name="Shenoy N."/>
            <person name="Sisk P."/>
            <person name="Stolte C."/>
            <person name="Sykes S."/>
            <person name="Walk T."/>
            <person name="White J."/>
            <person name="Yandava C."/>
            <person name="Klein B."/>
            <person name="McEwen J.G."/>
            <person name="Puccia R."/>
            <person name="Goldman G.H."/>
            <person name="Felipe M.S."/>
            <person name="Nino-Vega G."/>
            <person name="San-Blas G."/>
            <person name="Taylor J."/>
            <person name="Mendoza L."/>
            <person name="Galagan J."/>
            <person name="Nusbaum C."/>
            <person name="Birren B."/>
        </authorList>
    </citation>
    <scope>NUCLEOTIDE SEQUENCE [LARGE SCALE GENOMIC DNA]</scope>
    <source>
        <strain evidence="3">H88</strain>
    </source>
</reference>
<gene>
    <name evidence="2" type="ORF">HCEG_01283</name>
</gene>
<dbReference type="OrthoDB" id="4190438at2759"/>
<organism evidence="3">
    <name type="scientific">Ajellomyces capsulatus (strain H88)</name>
    <name type="common">Darling's disease fungus</name>
    <name type="synonym">Histoplasma capsulatum</name>
    <dbReference type="NCBI Taxonomy" id="544711"/>
    <lineage>
        <taxon>Eukaryota</taxon>
        <taxon>Fungi</taxon>
        <taxon>Dikarya</taxon>
        <taxon>Ascomycota</taxon>
        <taxon>Pezizomycotina</taxon>
        <taxon>Eurotiomycetes</taxon>
        <taxon>Eurotiomycetidae</taxon>
        <taxon>Onygenales</taxon>
        <taxon>Ajellomycetaceae</taxon>
        <taxon>Histoplasma</taxon>
    </lineage>
</organism>